<comment type="similarity">
    <text evidence="2">Belongs to the peptidase C59 family.</text>
</comment>
<evidence type="ECO:0000256" key="1">
    <source>
        <dbReference type="ARBA" id="ARBA00004860"/>
    </source>
</evidence>
<dbReference type="InterPro" id="IPR029132">
    <property type="entry name" value="CBAH/NAAA_C"/>
</dbReference>
<evidence type="ECO:0000256" key="5">
    <source>
        <dbReference type="ARBA" id="ARBA00044769"/>
    </source>
</evidence>
<dbReference type="PANTHER" id="PTHR35527">
    <property type="entry name" value="CHOLOYLGLYCINE HYDROLASE"/>
    <property type="match status" value="1"/>
</dbReference>
<dbReference type="RefSeq" id="WP_009489230.1">
    <property type="nucleotide sequence ID" value="NZ_AMYT01000011.1"/>
</dbReference>
<reference evidence="11 12" key="1">
    <citation type="journal article" date="2013" name="Genome Announc.">
        <title>Draft Genome Sequence of Catellicoccus marimammalium, a Novel Species Commonly Found in Gull Feces.</title>
        <authorList>
            <person name="Weigand M.R."/>
            <person name="Ryu H."/>
            <person name="Bozcek L."/>
            <person name="Konstantinidis K.T."/>
            <person name="Santo Domingo J.W."/>
        </authorList>
    </citation>
    <scope>NUCLEOTIDE SEQUENCE [LARGE SCALE GENOMIC DNA]</scope>
    <source>
        <strain evidence="11 12">M35/04/3</strain>
    </source>
</reference>
<evidence type="ECO:0000256" key="9">
    <source>
        <dbReference type="ARBA" id="ARBA00048897"/>
    </source>
</evidence>
<organism evidence="11 12">
    <name type="scientific">Catellicoccus marimammalium M35/04/3</name>
    <dbReference type="NCBI Taxonomy" id="1234409"/>
    <lineage>
        <taxon>Bacteria</taxon>
        <taxon>Bacillati</taxon>
        <taxon>Bacillota</taxon>
        <taxon>Bacilli</taxon>
        <taxon>Lactobacillales</taxon>
        <taxon>Enterococcaceae</taxon>
        <taxon>Catellicoccus</taxon>
    </lineage>
</organism>
<evidence type="ECO:0000256" key="4">
    <source>
        <dbReference type="ARBA" id="ARBA00023098"/>
    </source>
</evidence>
<evidence type="ECO:0000256" key="7">
    <source>
        <dbReference type="ARBA" id="ARBA00044806"/>
    </source>
</evidence>
<dbReference type="InterPro" id="IPR047711">
    <property type="entry name" value="CBAH"/>
</dbReference>
<dbReference type="Pfam" id="PF02275">
    <property type="entry name" value="CBAH"/>
    <property type="match status" value="1"/>
</dbReference>
<keyword evidence="12" id="KW-1185">Reference proteome</keyword>
<dbReference type="GO" id="GO:0006629">
    <property type="term" value="P:lipid metabolic process"/>
    <property type="evidence" value="ECO:0007669"/>
    <property type="project" value="UniProtKB-KW"/>
</dbReference>
<dbReference type="PATRIC" id="fig|1234409.3.peg.423"/>
<gene>
    <name evidence="11" type="ORF">C683_0456</name>
</gene>
<dbReference type="eggNOG" id="COG3049">
    <property type="taxonomic scope" value="Bacteria"/>
</dbReference>
<dbReference type="Proteomes" id="UP000016057">
    <property type="component" value="Unassembled WGS sequence"/>
</dbReference>
<dbReference type="CDD" id="cd00542">
    <property type="entry name" value="Ntn_PVA"/>
    <property type="match status" value="1"/>
</dbReference>
<dbReference type="OrthoDB" id="9794717at2"/>
<evidence type="ECO:0000313" key="11">
    <source>
        <dbReference type="EMBL" id="EKU27675.1"/>
    </source>
</evidence>
<keyword evidence="4" id="KW-0443">Lipid metabolism</keyword>
<feature type="domain" description="Choloylglycine hydrolase/NAAA C-terminal" evidence="10">
    <location>
        <begin position="2"/>
        <end position="309"/>
    </location>
</feature>
<dbReference type="STRING" id="1234409.C683_0456"/>
<accession>K8Z9V7</accession>
<evidence type="ECO:0000256" key="3">
    <source>
        <dbReference type="ARBA" id="ARBA00022801"/>
    </source>
</evidence>
<dbReference type="Gene3D" id="3.60.60.10">
    <property type="entry name" value="Penicillin V Acylase, Chain A"/>
    <property type="match status" value="1"/>
</dbReference>
<evidence type="ECO:0000313" key="12">
    <source>
        <dbReference type="Proteomes" id="UP000016057"/>
    </source>
</evidence>
<comment type="pathway">
    <text evidence="1">Lipid metabolism; bile acid biosynthesis.</text>
</comment>
<evidence type="ECO:0000256" key="8">
    <source>
        <dbReference type="ARBA" id="ARBA00047285"/>
    </source>
</evidence>
<dbReference type="EMBL" id="AMYT01000011">
    <property type="protein sequence ID" value="EKU27675.1"/>
    <property type="molecule type" value="Genomic_DNA"/>
</dbReference>
<dbReference type="InterPro" id="IPR052193">
    <property type="entry name" value="Peptidase_C59"/>
</dbReference>
<protein>
    <recommendedName>
        <fullName evidence="5">choloylglycine hydrolase</fullName>
        <ecNumber evidence="5">3.5.1.24</ecNumber>
    </recommendedName>
    <alternativeName>
        <fullName evidence="6">Bile salt hydrolase</fullName>
    </alternativeName>
    <alternativeName>
        <fullName evidence="7">Choloylglycine hydrolase</fullName>
    </alternativeName>
</protein>
<evidence type="ECO:0000259" key="10">
    <source>
        <dbReference type="Pfam" id="PF02275"/>
    </source>
</evidence>
<sequence length="319" mass="35972">MCTGITFTDEKGQVYFGRNLDLDDNNYGEHPLIVPRGYHMQYRHMPAKEISKAIIGMGMNVGNYPLLFEAGNEDGMCIANLNFPKHAYFSEEVQTDKEYNVTPYEFMIWVLDSFSSVKELKEALKDTYLVGTPFAPSMPIAPVHWLISDGKDTIVVEQTKELGLVAYDDGVDVLTNSPDFWWHLQNLNNYLGLSSQDVTNTTWNRQKLQFQGIGTGQLGLRGDSSTQSRFVKAAFLNANYPTQEGENANVAKLFNILWNVAMPYGSVVNENGAVEYTIYSSCYSQATKTYYYRRAKEAMIHSCSLTEENSVGTEIVDLK</sequence>
<proteinExistence type="inferred from homology"/>
<dbReference type="GO" id="GO:0045302">
    <property type="term" value="F:choloylglycine hydrolase activity"/>
    <property type="evidence" value="ECO:0007669"/>
    <property type="project" value="UniProtKB-EC"/>
</dbReference>
<comment type="catalytic activity">
    <reaction evidence="9">
        <text>taurodeoxycholate + H2O = deoxycholate + taurine</text>
        <dbReference type="Rhea" id="RHEA:47556"/>
        <dbReference type="ChEBI" id="CHEBI:15377"/>
        <dbReference type="ChEBI" id="CHEBI:23614"/>
        <dbReference type="ChEBI" id="CHEBI:36261"/>
        <dbReference type="ChEBI" id="CHEBI:507393"/>
    </reaction>
    <physiologicalReaction direction="left-to-right" evidence="9">
        <dbReference type="Rhea" id="RHEA:47557"/>
    </physiologicalReaction>
</comment>
<dbReference type="EC" id="3.5.1.24" evidence="5"/>
<dbReference type="AlphaFoldDB" id="K8Z9V7"/>
<comment type="catalytic activity">
    <reaction evidence="8">
        <text>cholate + taurine = taurocholate + H2O</text>
        <dbReference type="Rhea" id="RHEA:47108"/>
        <dbReference type="ChEBI" id="CHEBI:15377"/>
        <dbReference type="ChEBI" id="CHEBI:29747"/>
        <dbReference type="ChEBI" id="CHEBI:36257"/>
        <dbReference type="ChEBI" id="CHEBI:507393"/>
    </reaction>
    <physiologicalReaction direction="right-to-left" evidence="8">
        <dbReference type="Rhea" id="RHEA:47110"/>
    </physiologicalReaction>
</comment>
<dbReference type="SUPFAM" id="SSF56235">
    <property type="entry name" value="N-terminal nucleophile aminohydrolases (Ntn hydrolases)"/>
    <property type="match status" value="1"/>
</dbReference>
<dbReference type="NCBIfam" id="NF038245">
    <property type="entry name" value="bile_salt_hydro"/>
    <property type="match status" value="1"/>
</dbReference>
<dbReference type="PANTHER" id="PTHR35527:SF2">
    <property type="entry name" value="HYDROLASE"/>
    <property type="match status" value="1"/>
</dbReference>
<evidence type="ECO:0000256" key="2">
    <source>
        <dbReference type="ARBA" id="ARBA00006625"/>
    </source>
</evidence>
<evidence type="ECO:0000256" key="6">
    <source>
        <dbReference type="ARBA" id="ARBA00044804"/>
    </source>
</evidence>
<dbReference type="InterPro" id="IPR029055">
    <property type="entry name" value="Ntn_hydrolases_N"/>
</dbReference>
<keyword evidence="3 11" id="KW-0378">Hydrolase</keyword>
<comment type="caution">
    <text evidence="11">The sequence shown here is derived from an EMBL/GenBank/DDBJ whole genome shotgun (WGS) entry which is preliminary data.</text>
</comment>
<name>K8Z9V7_9ENTE</name>